<proteinExistence type="evidence at transcript level"/>
<accession>C0PBX6</accession>
<dbReference type="EMBL" id="BT065795">
    <property type="protein sequence ID" value="ACN31671.1"/>
    <property type="molecule type" value="mRNA"/>
</dbReference>
<reference evidence="1" key="1">
    <citation type="journal article" date="2009" name="PLoS Genet.">
        <title>Sequencing, mapping, and analysis of 27,455 maize full-length cDNAs.</title>
        <authorList>
            <person name="Soderlund C."/>
            <person name="Descour A."/>
            <person name="Kudrna D."/>
            <person name="Bomhoff M."/>
            <person name="Boyd L."/>
            <person name="Currie J."/>
            <person name="Angelova A."/>
            <person name="Collura K."/>
            <person name="Wissotski M."/>
            <person name="Ashley E."/>
            <person name="Morrow D."/>
            <person name="Fernandes J."/>
            <person name="Walbot V."/>
            <person name="Yu Y."/>
        </authorList>
    </citation>
    <scope>NUCLEOTIDE SEQUENCE</scope>
    <source>
        <strain evidence="1">B73</strain>
    </source>
</reference>
<organism evidence="1">
    <name type="scientific">Zea mays</name>
    <name type="common">Maize</name>
    <dbReference type="NCBI Taxonomy" id="4577"/>
    <lineage>
        <taxon>Eukaryota</taxon>
        <taxon>Viridiplantae</taxon>
        <taxon>Streptophyta</taxon>
        <taxon>Embryophyta</taxon>
        <taxon>Tracheophyta</taxon>
        <taxon>Spermatophyta</taxon>
        <taxon>Magnoliopsida</taxon>
        <taxon>Liliopsida</taxon>
        <taxon>Poales</taxon>
        <taxon>Poaceae</taxon>
        <taxon>PACMAD clade</taxon>
        <taxon>Panicoideae</taxon>
        <taxon>Andropogonodae</taxon>
        <taxon>Andropogoneae</taxon>
        <taxon>Tripsacinae</taxon>
        <taxon>Zea</taxon>
    </lineage>
</organism>
<sequence length="117" mass="12599">MIGIGTRSSISVRIRKPSPPVQFIRNARQGQGQGAPIQRETVAVRGAVTRRLTLVLHGLPEGEGQDGRHPHRLLDRTARHVHPPGVRPRQGLIAGGALGPSDLLLLLDDRPGQQLLG</sequence>
<evidence type="ECO:0000313" key="1">
    <source>
        <dbReference type="EMBL" id="ACN31671.1"/>
    </source>
</evidence>
<dbReference type="AlphaFoldDB" id="C0PBX6"/>
<name>C0PBX6_MAIZE</name>
<dbReference type="KEGG" id="zma:100382949"/>
<reference evidence="1" key="2">
    <citation type="submission" date="2012-06" db="EMBL/GenBank/DDBJ databases">
        <authorList>
            <person name="Yu Y."/>
            <person name="Currie J."/>
            <person name="Lomeli R."/>
            <person name="Angelova A."/>
            <person name="Collura K."/>
            <person name="Wissotski M."/>
            <person name="Campos D."/>
            <person name="Kudrna D."/>
            <person name="Golser W."/>
            <person name="Ashely E."/>
            <person name="Descour A."/>
            <person name="Fernandes J."/>
            <person name="Soderlund C."/>
            <person name="Walbot V."/>
        </authorList>
    </citation>
    <scope>NUCLEOTIDE SEQUENCE</scope>
    <source>
        <strain evidence="1">B73</strain>
    </source>
</reference>
<protein>
    <submittedName>
        <fullName evidence="1">Uncharacterized protein</fullName>
    </submittedName>
</protein>